<evidence type="ECO:0000256" key="6">
    <source>
        <dbReference type="ARBA" id="ARBA00022660"/>
    </source>
</evidence>
<feature type="transmembrane region" description="Helical" evidence="18">
    <location>
        <begin position="90"/>
        <end position="110"/>
    </location>
</feature>
<reference evidence="19" key="1">
    <citation type="thesis" date="2020" institute="ProQuest LLC" country="789 East Eisenhower Parkway, Ann Arbor, MI, USA">
        <title>Comparative Genomics and Chromosome Evolution.</title>
        <authorList>
            <person name="Mudd A.B."/>
        </authorList>
    </citation>
    <scope>NUCLEOTIDE SEQUENCE</scope>
    <source>
        <strain evidence="19">1538</strain>
        <tissue evidence="19">Blood</tissue>
    </source>
</reference>
<evidence type="ECO:0000256" key="1">
    <source>
        <dbReference type="ARBA" id="ARBA00003195"/>
    </source>
</evidence>
<evidence type="ECO:0000256" key="14">
    <source>
        <dbReference type="ARBA" id="ARBA00030753"/>
    </source>
</evidence>
<evidence type="ECO:0000256" key="8">
    <source>
        <dbReference type="ARBA" id="ARBA00022792"/>
    </source>
</evidence>
<protein>
    <recommendedName>
        <fullName evidence="4">NADH dehydrogenase [ubiquinone] 1 beta subcomplex subunit 11, mitochondrial</fullName>
    </recommendedName>
    <alternativeName>
        <fullName evidence="15">Complex I-ESSS</fullName>
    </alternativeName>
    <alternativeName>
        <fullName evidence="14">NADH-ubiquinone oxidoreductase ESSS subunit</fullName>
    </alternativeName>
</protein>
<keyword evidence="10" id="KW-0249">Electron transport</keyword>
<dbReference type="GO" id="GO:0005743">
    <property type="term" value="C:mitochondrial inner membrane"/>
    <property type="evidence" value="ECO:0007669"/>
    <property type="project" value="UniProtKB-SubCell"/>
</dbReference>
<keyword evidence="7 18" id="KW-0812">Transmembrane</keyword>
<evidence type="ECO:0000256" key="17">
    <source>
        <dbReference type="SAM" id="MobiDB-lite"/>
    </source>
</evidence>
<evidence type="ECO:0000313" key="20">
    <source>
        <dbReference type="Proteomes" id="UP001181693"/>
    </source>
</evidence>
<evidence type="ECO:0000256" key="15">
    <source>
        <dbReference type="ARBA" id="ARBA00031387"/>
    </source>
</evidence>
<comment type="function">
    <text evidence="1">Accessory subunit of the mitochondrial membrane respiratory chain NADH dehydrogenase (Complex I), that is believed not to be involved in catalysis. Complex I functions in the transfer of electrons from NADH to the respiratory chain. The immediate electron acceptor for the enzyme is believed to be ubiquinone.</text>
</comment>
<dbReference type="Pfam" id="PF10183">
    <property type="entry name" value="ESSS"/>
    <property type="match status" value="1"/>
</dbReference>
<feature type="compositionally biased region" description="Basic and acidic residues" evidence="17">
    <location>
        <begin position="47"/>
        <end position="59"/>
    </location>
</feature>
<evidence type="ECO:0000256" key="4">
    <source>
        <dbReference type="ARBA" id="ARBA00018632"/>
    </source>
</evidence>
<evidence type="ECO:0000313" key="19">
    <source>
        <dbReference type="EMBL" id="DBA21315.1"/>
    </source>
</evidence>
<evidence type="ECO:0000256" key="18">
    <source>
        <dbReference type="SAM" id="Phobius"/>
    </source>
</evidence>
<keyword evidence="9" id="KW-0809">Transit peptide</keyword>
<evidence type="ECO:0000256" key="12">
    <source>
        <dbReference type="ARBA" id="ARBA00023128"/>
    </source>
</evidence>
<dbReference type="EMBL" id="DYDO01000007">
    <property type="protein sequence ID" value="DBA21315.1"/>
    <property type="molecule type" value="Genomic_DNA"/>
</dbReference>
<name>A0AAV3ADG7_PYXAD</name>
<gene>
    <name evidence="19" type="ORF">GDO54_017980</name>
</gene>
<evidence type="ECO:0000256" key="10">
    <source>
        <dbReference type="ARBA" id="ARBA00022982"/>
    </source>
</evidence>
<dbReference type="Proteomes" id="UP001181693">
    <property type="component" value="Unassembled WGS sequence"/>
</dbReference>
<evidence type="ECO:0000256" key="11">
    <source>
        <dbReference type="ARBA" id="ARBA00022989"/>
    </source>
</evidence>
<proteinExistence type="inferred from homology"/>
<keyword evidence="5" id="KW-0813">Transport</keyword>
<keyword evidence="8" id="KW-0999">Mitochondrion inner membrane</keyword>
<keyword evidence="11 18" id="KW-1133">Transmembrane helix</keyword>
<comment type="caution">
    <text evidence="19">The sequence shown here is derived from an EMBL/GenBank/DDBJ whole genome shotgun (WGS) entry which is preliminary data.</text>
</comment>
<keyword evidence="20" id="KW-1185">Reference proteome</keyword>
<evidence type="ECO:0000256" key="3">
    <source>
        <dbReference type="ARBA" id="ARBA00008915"/>
    </source>
</evidence>
<feature type="region of interest" description="Disordered" evidence="17">
    <location>
        <begin position="32"/>
        <end position="59"/>
    </location>
</feature>
<accession>A0AAV3ADG7</accession>
<evidence type="ECO:0000256" key="9">
    <source>
        <dbReference type="ARBA" id="ARBA00022946"/>
    </source>
</evidence>
<comment type="similarity">
    <text evidence="3">Belongs to the complex I NDUFB11 subunit family.</text>
</comment>
<evidence type="ECO:0000256" key="7">
    <source>
        <dbReference type="ARBA" id="ARBA00022692"/>
    </source>
</evidence>
<dbReference type="PANTHER" id="PTHR13327">
    <property type="entry name" value="NADH-UBIQUINONE OXIDOREDUCTASE ESSS SUBUNIT, MITOCHONDRIAL PRECURSOR"/>
    <property type="match status" value="1"/>
</dbReference>
<comment type="subcellular location">
    <subcellularLocation>
        <location evidence="2">Mitochondrion inner membrane</location>
        <topology evidence="2">Single-pass membrane protein</topology>
    </subcellularLocation>
</comment>
<evidence type="ECO:0000256" key="2">
    <source>
        <dbReference type="ARBA" id="ARBA00004434"/>
    </source>
</evidence>
<keyword evidence="6" id="KW-0679">Respiratory chain</keyword>
<organism evidence="19 20">
    <name type="scientific">Pyxicephalus adspersus</name>
    <name type="common">African bullfrog</name>
    <dbReference type="NCBI Taxonomy" id="30357"/>
    <lineage>
        <taxon>Eukaryota</taxon>
        <taxon>Metazoa</taxon>
        <taxon>Chordata</taxon>
        <taxon>Craniata</taxon>
        <taxon>Vertebrata</taxon>
        <taxon>Euteleostomi</taxon>
        <taxon>Amphibia</taxon>
        <taxon>Batrachia</taxon>
        <taxon>Anura</taxon>
        <taxon>Neobatrachia</taxon>
        <taxon>Ranoidea</taxon>
        <taxon>Pyxicephalidae</taxon>
        <taxon>Pyxicephalinae</taxon>
        <taxon>Pyxicephalus</taxon>
    </lineage>
</organism>
<dbReference type="AlphaFoldDB" id="A0AAV3ADG7"/>
<keyword evidence="12" id="KW-0496">Mitochondrion</keyword>
<keyword evidence="13 18" id="KW-0472">Membrane</keyword>
<evidence type="ECO:0000256" key="13">
    <source>
        <dbReference type="ARBA" id="ARBA00023136"/>
    </source>
</evidence>
<evidence type="ECO:0000256" key="16">
    <source>
        <dbReference type="ARBA" id="ARBA00046528"/>
    </source>
</evidence>
<dbReference type="InterPro" id="IPR019329">
    <property type="entry name" value="NADH_UbQ_OxRdtase_ESSS_su"/>
</dbReference>
<comment type="subunit">
    <text evidence="16">Complex I is composed of 45 different subunits. Interacts with BCAP31.</text>
</comment>
<sequence>MAMSLCVRALRLTRAARPLLLNRAAVLTQSVHTAPRQPAASSSVTSEHTEQHLGPEEEHEEEVHNMYLKNPDSFGFSDDPEADLWNARTVFLFGVTLCIVFGTIFVYYLPDPRSSIWARKEAERLVKLREAQGLPLIPINYYDPSNLVLPDDDQE</sequence>
<dbReference type="PANTHER" id="PTHR13327:SF0">
    <property type="entry name" value="NADH DEHYDROGENASE [UBIQUINONE] 1 BETA SUBCOMPLEX SUBUNIT 11, MITOCHONDRIAL"/>
    <property type="match status" value="1"/>
</dbReference>
<evidence type="ECO:0000256" key="5">
    <source>
        <dbReference type="ARBA" id="ARBA00022448"/>
    </source>
</evidence>